<dbReference type="Proteomes" id="UP000783686">
    <property type="component" value="Unassembled WGS sequence"/>
</dbReference>
<dbReference type="EMBL" id="CAJFDH010000005">
    <property type="protein sequence ID" value="CAD5225967.1"/>
    <property type="molecule type" value="Genomic_DNA"/>
</dbReference>
<sequence length="490" mass="57182">MVVKFDRLNLFPLSRIEVLESLEGLSSYIKGRRKKSLLKFIDKNLLARVIFHAAAIFAEEPVLIEVPIPTNAPVYIAGNLHGRPSQMLRWFELNNPPPQSVHVFIGGYIEYGRHGIDVLILLFLYKIAFPKHIFMVRGMYEYYNFECRIFREECNKIGKNLLEIFHLAFNEMSWAVKLIPHSGANGIFCAHGGVSEWFIVKPEVLENVRKNNGYYKLYEKLVFTDIMFGRPIKETPADSIQALARIRHSRFFDKKQLLQGLVSINCTLLIRARSLSDTLWKKKLNANEKMNENHYADVDSSACSKSGLAEVIEVRMAEGWTTPRVEFIVTTKMKKVEKILLDELLSQLNKDLTRHPPAIYPLPGQMQAIWNKINQNVVFPRMWYDHSSLAELLQIFPNCPLTEIEPSGPPHGLVMLYWLLIYALYPTEIDVKDCEFLKTFERRKSEWYSPQLLQFGEEMRQIIDEFPDFIDQYLRFKEEKERLERKAEQL</sequence>
<protein>
    <recommendedName>
        <fullName evidence="2">protein-serine/threonine phosphatase</fullName>
        <ecNumber evidence="2">3.1.3.16</ecNumber>
    </recommendedName>
</protein>
<evidence type="ECO:0000313" key="10">
    <source>
        <dbReference type="EMBL" id="CAD5225967.1"/>
    </source>
</evidence>
<organism evidence="10 11">
    <name type="scientific">Bursaphelenchus okinawaensis</name>
    <dbReference type="NCBI Taxonomy" id="465554"/>
    <lineage>
        <taxon>Eukaryota</taxon>
        <taxon>Metazoa</taxon>
        <taxon>Ecdysozoa</taxon>
        <taxon>Nematoda</taxon>
        <taxon>Chromadorea</taxon>
        <taxon>Rhabditida</taxon>
        <taxon>Tylenchina</taxon>
        <taxon>Tylenchomorpha</taxon>
        <taxon>Aphelenchoidea</taxon>
        <taxon>Aphelenchoididae</taxon>
        <taxon>Bursaphelenchus</taxon>
    </lineage>
</organism>
<dbReference type="Gene3D" id="3.60.21.10">
    <property type="match status" value="1"/>
</dbReference>
<evidence type="ECO:0000256" key="5">
    <source>
        <dbReference type="ARBA" id="ARBA00022912"/>
    </source>
</evidence>
<dbReference type="SMART" id="SM00156">
    <property type="entry name" value="PP2Ac"/>
    <property type="match status" value="1"/>
</dbReference>
<keyword evidence="4" id="KW-0378">Hydrolase</keyword>
<dbReference type="EC" id="3.1.3.16" evidence="2"/>
<evidence type="ECO:0000256" key="8">
    <source>
        <dbReference type="ARBA" id="ARBA00048336"/>
    </source>
</evidence>
<reference evidence="10" key="1">
    <citation type="submission" date="2020-09" db="EMBL/GenBank/DDBJ databases">
        <authorList>
            <person name="Kikuchi T."/>
        </authorList>
    </citation>
    <scope>NUCLEOTIDE SEQUENCE</scope>
    <source>
        <strain evidence="10">SH1</strain>
    </source>
</reference>
<keyword evidence="11" id="KW-1185">Reference proteome</keyword>
<keyword evidence="6" id="KW-0464">Manganese</keyword>
<keyword evidence="3" id="KW-0479">Metal-binding</keyword>
<dbReference type="AlphaFoldDB" id="A0A811L9I2"/>
<evidence type="ECO:0000256" key="3">
    <source>
        <dbReference type="ARBA" id="ARBA00022723"/>
    </source>
</evidence>
<dbReference type="InterPro" id="IPR050341">
    <property type="entry name" value="PP1_catalytic_subunit"/>
</dbReference>
<dbReference type="GO" id="GO:0004722">
    <property type="term" value="F:protein serine/threonine phosphatase activity"/>
    <property type="evidence" value="ECO:0007669"/>
    <property type="project" value="UniProtKB-EC"/>
</dbReference>
<dbReference type="PANTHER" id="PTHR11668:SF300">
    <property type="entry name" value="SERINE_THREONINE-PROTEIN PHOSPHATASE"/>
    <property type="match status" value="1"/>
</dbReference>
<keyword evidence="5" id="KW-0904">Protein phosphatase</keyword>
<dbReference type="InterPro" id="IPR006186">
    <property type="entry name" value="Ser/Thr-sp_prot-phosphatase"/>
</dbReference>
<feature type="domain" description="Serine/threonine specific protein phosphatases" evidence="9">
    <location>
        <begin position="41"/>
        <end position="315"/>
    </location>
</feature>
<comment type="cofactor">
    <cofactor evidence="1">
        <name>Mn(2+)</name>
        <dbReference type="ChEBI" id="CHEBI:29035"/>
    </cofactor>
</comment>
<dbReference type="GO" id="GO:0046872">
    <property type="term" value="F:metal ion binding"/>
    <property type="evidence" value="ECO:0007669"/>
    <property type="project" value="UniProtKB-KW"/>
</dbReference>
<evidence type="ECO:0000313" key="11">
    <source>
        <dbReference type="Proteomes" id="UP000614601"/>
    </source>
</evidence>
<dbReference type="OrthoDB" id="10608839at2759"/>
<evidence type="ECO:0000256" key="2">
    <source>
        <dbReference type="ARBA" id="ARBA00013081"/>
    </source>
</evidence>
<evidence type="ECO:0000256" key="6">
    <source>
        <dbReference type="ARBA" id="ARBA00023211"/>
    </source>
</evidence>
<evidence type="ECO:0000256" key="1">
    <source>
        <dbReference type="ARBA" id="ARBA00001936"/>
    </source>
</evidence>
<dbReference type="EMBL" id="CAJFCW020000005">
    <property type="protein sequence ID" value="CAG9121549.1"/>
    <property type="molecule type" value="Genomic_DNA"/>
</dbReference>
<comment type="catalytic activity">
    <reaction evidence="8">
        <text>O-phospho-L-threonyl-[protein] + H2O = L-threonyl-[protein] + phosphate</text>
        <dbReference type="Rhea" id="RHEA:47004"/>
        <dbReference type="Rhea" id="RHEA-COMP:11060"/>
        <dbReference type="Rhea" id="RHEA-COMP:11605"/>
        <dbReference type="ChEBI" id="CHEBI:15377"/>
        <dbReference type="ChEBI" id="CHEBI:30013"/>
        <dbReference type="ChEBI" id="CHEBI:43474"/>
        <dbReference type="ChEBI" id="CHEBI:61977"/>
        <dbReference type="EC" id="3.1.3.16"/>
    </reaction>
</comment>
<dbReference type="Proteomes" id="UP000614601">
    <property type="component" value="Unassembled WGS sequence"/>
</dbReference>
<comment type="caution">
    <text evidence="10">The sequence shown here is derived from an EMBL/GenBank/DDBJ whole genome shotgun (WGS) entry which is preliminary data.</text>
</comment>
<comment type="catalytic activity">
    <reaction evidence="7">
        <text>O-phospho-L-seryl-[protein] + H2O = L-seryl-[protein] + phosphate</text>
        <dbReference type="Rhea" id="RHEA:20629"/>
        <dbReference type="Rhea" id="RHEA-COMP:9863"/>
        <dbReference type="Rhea" id="RHEA-COMP:11604"/>
        <dbReference type="ChEBI" id="CHEBI:15377"/>
        <dbReference type="ChEBI" id="CHEBI:29999"/>
        <dbReference type="ChEBI" id="CHEBI:43474"/>
        <dbReference type="ChEBI" id="CHEBI:83421"/>
        <dbReference type="EC" id="3.1.3.16"/>
    </reaction>
</comment>
<dbReference type="GO" id="GO:0005737">
    <property type="term" value="C:cytoplasm"/>
    <property type="evidence" value="ECO:0007669"/>
    <property type="project" value="TreeGrafter"/>
</dbReference>
<gene>
    <name evidence="10" type="ORF">BOKJ2_LOCUS11842</name>
</gene>
<proteinExistence type="predicted"/>
<name>A0A811L9I2_9BILA</name>
<evidence type="ECO:0000259" key="9">
    <source>
        <dbReference type="SMART" id="SM00156"/>
    </source>
</evidence>
<accession>A0A811L9I2</accession>
<dbReference type="SUPFAM" id="SSF56300">
    <property type="entry name" value="Metallo-dependent phosphatases"/>
    <property type="match status" value="1"/>
</dbReference>
<dbReference type="GO" id="GO:0005634">
    <property type="term" value="C:nucleus"/>
    <property type="evidence" value="ECO:0007669"/>
    <property type="project" value="TreeGrafter"/>
</dbReference>
<dbReference type="PRINTS" id="PR00114">
    <property type="entry name" value="STPHPHTASE"/>
</dbReference>
<evidence type="ECO:0000256" key="7">
    <source>
        <dbReference type="ARBA" id="ARBA00047761"/>
    </source>
</evidence>
<dbReference type="InterPro" id="IPR029052">
    <property type="entry name" value="Metallo-depent_PP-like"/>
</dbReference>
<evidence type="ECO:0000256" key="4">
    <source>
        <dbReference type="ARBA" id="ARBA00022801"/>
    </source>
</evidence>
<dbReference type="PANTHER" id="PTHR11668">
    <property type="entry name" value="SERINE/THREONINE PROTEIN PHOSPHATASE"/>
    <property type="match status" value="1"/>
</dbReference>